<keyword evidence="2" id="KW-1185">Reference proteome</keyword>
<keyword evidence="1" id="KW-0614">Plasmid</keyword>
<dbReference type="AlphaFoldDB" id="A0A346Y749"/>
<gene>
    <name evidence="1" type="ORF">DVS28_b0556</name>
</gene>
<organism evidence="1 2">
    <name type="scientific">Euzebya pacifica</name>
    <dbReference type="NCBI Taxonomy" id="1608957"/>
    <lineage>
        <taxon>Bacteria</taxon>
        <taxon>Bacillati</taxon>
        <taxon>Actinomycetota</taxon>
        <taxon>Nitriliruptoria</taxon>
        <taxon>Euzebyales</taxon>
    </lineage>
</organism>
<evidence type="ECO:0000313" key="2">
    <source>
        <dbReference type="Proteomes" id="UP000264006"/>
    </source>
</evidence>
<protein>
    <submittedName>
        <fullName evidence="1">Uncharacterized protein</fullName>
    </submittedName>
</protein>
<dbReference type="RefSeq" id="WP_114594859.1">
    <property type="nucleotide sequence ID" value="NZ_CP031166.1"/>
</dbReference>
<dbReference type="KEGG" id="euz:DVS28_b0556"/>
<name>A0A346Y749_9ACTN</name>
<sequence>MTAALFDLGIRLRAADTGRIQPRLAQTPWFPAGDPIAVLVQGHRVTVHPAGGAPRHADGNDGIALLTEPYERLVNSPADAPPRWPTLIVRSSTDLDALHRLARQVPFDHPARPVGALVDWWSQRSEHPGSNAVVTAIEHCRTRWATGQPPEDENELSTWLRWLGIDAPGPTSALLAVADRLWDGERNPILERVAYPAPHAERLLDEAQQAFTDALNTTPPVAPKELDRLQKRIDKATERLTAARTRGSYDDEAAAELRDRHTDGIRWTTNDTPVTAAIGMASREGAESGWERCLMHDPIGHQRARYSGKVMHGTISTGFNDGVMSMTTTDNCRYRPGDTIALTVTGLDGTAHTTNAEVMGLAVNRAGLTIHFRPTGRRKWHDDVAAGWPVVAEPGRSGIGSPDRDLIARNYNAAGWTVDPAADIPQVRRMDMTLIGLLTIANPVGDPA</sequence>
<evidence type="ECO:0000313" key="1">
    <source>
        <dbReference type="EMBL" id="AXV10296.1"/>
    </source>
</evidence>
<dbReference type="Proteomes" id="UP000264006">
    <property type="component" value="Plasmid pEDY32-46I"/>
</dbReference>
<reference evidence="1 2" key="1">
    <citation type="submission" date="2018-09" db="EMBL/GenBank/DDBJ databases">
        <title>Complete genome sequence of Euzebya sp. DY32-46 isolated from seawater of Pacific Ocean.</title>
        <authorList>
            <person name="Xu L."/>
            <person name="Wu Y.-H."/>
            <person name="Xu X.-W."/>
        </authorList>
    </citation>
    <scope>NUCLEOTIDE SEQUENCE [LARGE SCALE GENOMIC DNA]</scope>
    <source>
        <strain evidence="1 2">DY32-46</strain>
        <plasmid evidence="2">pedy32-46i</plasmid>
    </source>
</reference>
<accession>A0A346Y749</accession>
<dbReference type="EMBL" id="CP031166">
    <property type="protein sequence ID" value="AXV10296.1"/>
    <property type="molecule type" value="Genomic_DNA"/>
</dbReference>
<dbReference type="OrthoDB" id="4453671at2"/>
<proteinExistence type="predicted"/>
<geneLocation type="plasmid" evidence="2">
    <name>pedy32-46i</name>
</geneLocation>